<dbReference type="Gene3D" id="3.40.50.1970">
    <property type="match status" value="1"/>
</dbReference>
<dbReference type="GO" id="GO:0004022">
    <property type="term" value="F:alcohol dehydrogenase (NAD+) activity"/>
    <property type="evidence" value="ECO:0007669"/>
    <property type="project" value="TreeGrafter"/>
</dbReference>
<dbReference type="SUPFAM" id="SSF56796">
    <property type="entry name" value="Dehydroquinate synthase-like"/>
    <property type="match status" value="1"/>
</dbReference>
<evidence type="ECO:0000256" key="4">
    <source>
        <dbReference type="ARBA" id="ARBA00023027"/>
    </source>
</evidence>
<dbReference type="Pfam" id="PF25137">
    <property type="entry name" value="ADH_Fe_C"/>
    <property type="match status" value="1"/>
</dbReference>
<organism evidence="7 8">
    <name type="scientific">Motiliproteus coralliicola</name>
    <dbReference type="NCBI Taxonomy" id="2283196"/>
    <lineage>
        <taxon>Bacteria</taxon>
        <taxon>Pseudomonadati</taxon>
        <taxon>Pseudomonadota</taxon>
        <taxon>Gammaproteobacteria</taxon>
        <taxon>Oceanospirillales</taxon>
        <taxon>Oceanospirillaceae</taxon>
        <taxon>Motiliproteus</taxon>
    </lineage>
</organism>
<dbReference type="EMBL" id="QQOH01000001">
    <property type="protein sequence ID" value="RDE24399.1"/>
    <property type="molecule type" value="Genomic_DNA"/>
</dbReference>
<evidence type="ECO:0000256" key="3">
    <source>
        <dbReference type="ARBA" id="ARBA00023002"/>
    </source>
</evidence>
<dbReference type="GO" id="GO:0046872">
    <property type="term" value="F:metal ion binding"/>
    <property type="evidence" value="ECO:0007669"/>
    <property type="project" value="InterPro"/>
</dbReference>
<dbReference type="FunFam" id="3.40.50.1970:FF:000003">
    <property type="entry name" value="Alcohol dehydrogenase, iron-containing"/>
    <property type="match status" value="1"/>
</dbReference>
<reference evidence="7 8" key="1">
    <citation type="submission" date="2018-07" db="EMBL/GenBank/DDBJ databases">
        <title>Motiliproteus coralliicola sp. nov., a bacterium isolated from Coral.</title>
        <authorList>
            <person name="Wang G."/>
        </authorList>
    </citation>
    <scope>NUCLEOTIDE SEQUENCE [LARGE SCALE GENOMIC DNA]</scope>
    <source>
        <strain evidence="7 8">C34</strain>
    </source>
</reference>
<sequence>MSTTGYFNFNMRTVVHCAPGAIIRLPALFEGLGAKRVVLLSDAGLKQAGIVDQVARVFEANSGGSVSLVGVFAEVAPDAACNTVNDALRYCRENAADAILALGGGSVLDAAKGVKYALHHNLTDIKEAIQAGIKLETWPKAQPMGIPHIAVPTTAGTGAEVTTGAVLYNEEAGIKGNLVVPFIEADIAVLDAQLTVGLPPHITAQTGMDAMTHALESLAIPHANHFTDAHALLAAQVIEKNLVKAVENGADIDARSSLLQSSTMACNAMVNAMGPMPVHNCSHAFGALYHIPHGEANGVLLPIVIDELRDFYRPNAARLAVGLNLHAVADADADAQLDAVVERLNQMLDETGQSRTFSRFAIDPSEIERIVMAIATDPVAAFMPINPQKIAAITARAIGV</sequence>
<dbReference type="PANTHER" id="PTHR11496">
    <property type="entry name" value="ALCOHOL DEHYDROGENASE"/>
    <property type="match status" value="1"/>
</dbReference>
<evidence type="ECO:0000256" key="2">
    <source>
        <dbReference type="ARBA" id="ARBA00007358"/>
    </source>
</evidence>
<dbReference type="OrthoDB" id="9815791at2"/>
<evidence type="ECO:0000256" key="1">
    <source>
        <dbReference type="ARBA" id="ARBA00001962"/>
    </source>
</evidence>
<dbReference type="CDD" id="cd14863">
    <property type="entry name" value="Fe-ADH-like"/>
    <property type="match status" value="1"/>
</dbReference>
<dbReference type="InterPro" id="IPR018211">
    <property type="entry name" value="ADH_Fe_CS"/>
</dbReference>
<proteinExistence type="inferred from homology"/>
<gene>
    <name evidence="7" type="ORF">DV711_02080</name>
</gene>
<comment type="similarity">
    <text evidence="2">Belongs to the iron-containing alcohol dehydrogenase family.</text>
</comment>
<evidence type="ECO:0000313" key="8">
    <source>
        <dbReference type="Proteomes" id="UP000253769"/>
    </source>
</evidence>
<comment type="caution">
    <text evidence="7">The sequence shown here is derived from an EMBL/GenBank/DDBJ whole genome shotgun (WGS) entry which is preliminary data.</text>
</comment>
<evidence type="ECO:0000313" key="7">
    <source>
        <dbReference type="EMBL" id="RDE24399.1"/>
    </source>
</evidence>
<protein>
    <submittedName>
        <fullName evidence="7">Iron-containing alcohol dehydrogenase</fullName>
    </submittedName>
</protein>
<dbReference type="RefSeq" id="WP_114693986.1">
    <property type="nucleotide sequence ID" value="NZ_QQOH01000001.1"/>
</dbReference>
<dbReference type="Proteomes" id="UP000253769">
    <property type="component" value="Unassembled WGS sequence"/>
</dbReference>
<evidence type="ECO:0000259" key="5">
    <source>
        <dbReference type="Pfam" id="PF00465"/>
    </source>
</evidence>
<dbReference type="InterPro" id="IPR056798">
    <property type="entry name" value="ADH_Fe_C"/>
</dbReference>
<dbReference type="PROSITE" id="PS00913">
    <property type="entry name" value="ADH_IRON_1"/>
    <property type="match status" value="1"/>
</dbReference>
<keyword evidence="3" id="KW-0560">Oxidoreductase</keyword>
<keyword evidence="4" id="KW-0520">NAD</keyword>
<accession>A0A369WTL9</accession>
<evidence type="ECO:0000259" key="6">
    <source>
        <dbReference type="Pfam" id="PF25137"/>
    </source>
</evidence>
<dbReference type="InterPro" id="IPR039697">
    <property type="entry name" value="Alcohol_dehydrogenase_Fe"/>
</dbReference>
<feature type="domain" description="Fe-containing alcohol dehydrogenase-like C-terminal" evidence="6">
    <location>
        <begin position="203"/>
        <end position="394"/>
    </location>
</feature>
<name>A0A369WTL9_9GAMM</name>
<feature type="domain" description="Alcohol dehydrogenase iron-type/glycerol dehydrogenase GldA" evidence="5">
    <location>
        <begin position="15"/>
        <end position="191"/>
    </location>
</feature>
<dbReference type="AlphaFoldDB" id="A0A369WTL9"/>
<keyword evidence="8" id="KW-1185">Reference proteome</keyword>
<comment type="cofactor">
    <cofactor evidence="1">
        <name>Fe cation</name>
        <dbReference type="ChEBI" id="CHEBI:24875"/>
    </cofactor>
</comment>
<dbReference type="InterPro" id="IPR001670">
    <property type="entry name" value="ADH_Fe/GldA"/>
</dbReference>
<dbReference type="Gene3D" id="1.20.1090.10">
    <property type="entry name" value="Dehydroquinate synthase-like - alpha domain"/>
    <property type="match status" value="1"/>
</dbReference>
<dbReference type="PANTHER" id="PTHR11496:SF102">
    <property type="entry name" value="ALCOHOL DEHYDROGENASE 4"/>
    <property type="match status" value="1"/>
</dbReference>
<dbReference type="Pfam" id="PF00465">
    <property type="entry name" value="Fe-ADH"/>
    <property type="match status" value="1"/>
</dbReference>